<dbReference type="Pfam" id="PF14111">
    <property type="entry name" value="DUF4283"/>
    <property type="match status" value="1"/>
</dbReference>
<proteinExistence type="predicted"/>
<reference evidence="3" key="2">
    <citation type="journal article" date="2023" name="Int. J. Mol. Sci.">
        <title>De Novo Assembly and Annotation of 11 Diverse Shrub Willow (Salix) Genomes Reveals Novel Gene Organization in Sex-Linked Regions.</title>
        <authorList>
            <person name="Hyden B."/>
            <person name="Feng K."/>
            <person name="Yates T.B."/>
            <person name="Jawdy S."/>
            <person name="Cereghino C."/>
            <person name="Smart L.B."/>
            <person name="Muchero W."/>
        </authorList>
    </citation>
    <scope>NUCLEOTIDE SEQUENCE [LARGE SCALE GENOMIC DNA]</scope>
    <source>
        <tissue evidence="3">Shoot tip</tissue>
    </source>
</reference>
<comment type="caution">
    <text evidence="3">The sequence shown here is derived from an EMBL/GenBank/DDBJ whole genome shotgun (WGS) entry which is preliminary data.</text>
</comment>
<evidence type="ECO:0000313" key="4">
    <source>
        <dbReference type="Proteomes" id="UP001151529"/>
    </source>
</evidence>
<dbReference type="PANTHER" id="PTHR31286:SF99">
    <property type="entry name" value="DUF4283 DOMAIN-CONTAINING PROTEIN"/>
    <property type="match status" value="1"/>
</dbReference>
<dbReference type="InterPro" id="IPR040256">
    <property type="entry name" value="At4g02000-like"/>
</dbReference>
<accession>A0A9Q0ZCX9</accession>
<dbReference type="Proteomes" id="UP001151529">
    <property type="component" value="Chromosome 2"/>
</dbReference>
<dbReference type="EMBL" id="JAPFFL010000004">
    <property type="protein sequence ID" value="KAJ6729896.1"/>
    <property type="molecule type" value="Genomic_DNA"/>
</dbReference>
<evidence type="ECO:0000313" key="3">
    <source>
        <dbReference type="EMBL" id="KAJ6729896.1"/>
    </source>
</evidence>
<dbReference type="AlphaFoldDB" id="A0A9Q0ZCX9"/>
<feature type="domain" description="DUF4283" evidence="2">
    <location>
        <begin position="53"/>
        <end position="137"/>
    </location>
</feature>
<protein>
    <submittedName>
        <fullName evidence="3">GLYCINE-RICH CELL WALL STRUCTURAL PROTEIN 1.8-LIKE</fullName>
    </submittedName>
</protein>
<keyword evidence="4" id="KW-1185">Reference proteome</keyword>
<organism evidence="3 4">
    <name type="scientific">Salix viminalis</name>
    <name type="common">Common osier</name>
    <name type="synonym">Basket willow</name>
    <dbReference type="NCBI Taxonomy" id="40686"/>
    <lineage>
        <taxon>Eukaryota</taxon>
        <taxon>Viridiplantae</taxon>
        <taxon>Streptophyta</taxon>
        <taxon>Embryophyta</taxon>
        <taxon>Tracheophyta</taxon>
        <taxon>Spermatophyta</taxon>
        <taxon>Magnoliopsida</taxon>
        <taxon>eudicotyledons</taxon>
        <taxon>Gunneridae</taxon>
        <taxon>Pentapetalae</taxon>
        <taxon>rosids</taxon>
        <taxon>fabids</taxon>
        <taxon>Malpighiales</taxon>
        <taxon>Salicaceae</taxon>
        <taxon>Saliceae</taxon>
        <taxon>Salix</taxon>
    </lineage>
</organism>
<feature type="region of interest" description="Disordered" evidence="1">
    <location>
        <begin position="24"/>
        <end position="44"/>
    </location>
</feature>
<dbReference type="InterPro" id="IPR025558">
    <property type="entry name" value="DUF4283"/>
</dbReference>
<gene>
    <name evidence="3" type="ORF">OIU85_020770</name>
</gene>
<dbReference type="PANTHER" id="PTHR31286">
    <property type="entry name" value="GLYCINE-RICH CELL WALL STRUCTURAL PROTEIN 1.8-LIKE"/>
    <property type="match status" value="1"/>
</dbReference>
<sequence length="251" mass="28965">MAADKKQPPQKPTSTWADRVKVTDSSTRFTLDPPPRHEEGGKPELTADMLTDNAEQWERCMVGFFPGFRMNFHTVNTVANKIWKSGGLESVMSTASGFWLFRFQKKEQIQVILERGPWMFGGKTMILQQWHPQFIFDKNRISKLPVWVRIHGLPFSFWSRRGLSVVASMMGRPLSCDESTFCCTRLDYTWVCVEIDAAKPFIKNFDLKNPLSADPLHIEVEYEWKPARCEKCRVFGHVCTDKNENVLPEEG</sequence>
<reference evidence="3" key="1">
    <citation type="submission" date="2022-11" db="EMBL/GenBank/DDBJ databases">
        <authorList>
            <person name="Hyden B.L."/>
            <person name="Feng K."/>
            <person name="Yates T."/>
            <person name="Jawdy S."/>
            <person name="Smart L.B."/>
            <person name="Muchero W."/>
        </authorList>
    </citation>
    <scope>NUCLEOTIDE SEQUENCE</scope>
    <source>
        <tissue evidence="3">Shoot tip</tissue>
    </source>
</reference>
<evidence type="ECO:0000256" key="1">
    <source>
        <dbReference type="SAM" id="MobiDB-lite"/>
    </source>
</evidence>
<dbReference type="OrthoDB" id="1751344at2759"/>
<name>A0A9Q0ZCX9_SALVM</name>
<evidence type="ECO:0000259" key="2">
    <source>
        <dbReference type="Pfam" id="PF14111"/>
    </source>
</evidence>